<accession>A0A1X7VLI0</accession>
<dbReference type="EnsemblMetazoa" id="Aqu2.1.40675_001">
    <property type="protein sequence ID" value="Aqu2.1.40675_001"/>
    <property type="gene ID" value="Aqu2.1.40675"/>
</dbReference>
<dbReference type="PROSITE" id="PS50088">
    <property type="entry name" value="ANK_REPEAT"/>
    <property type="match status" value="2"/>
</dbReference>
<dbReference type="InterPro" id="IPR042335">
    <property type="entry name" value="ANKRD53"/>
</dbReference>
<name>A0A1X7VLI0_AMPQE</name>
<dbReference type="AlphaFoldDB" id="A0A1X7VLI0"/>
<proteinExistence type="predicted"/>
<dbReference type="GO" id="GO:0000922">
    <property type="term" value="C:spindle pole"/>
    <property type="evidence" value="ECO:0007669"/>
    <property type="project" value="TreeGrafter"/>
</dbReference>
<dbReference type="PANTHER" id="PTHR24160:SF1">
    <property type="entry name" value="ANKYRIN REPEAT DOMAIN-CONTAINING PROTEIN 53"/>
    <property type="match status" value="1"/>
</dbReference>
<dbReference type="eggNOG" id="KOG4177">
    <property type="taxonomic scope" value="Eukaryota"/>
</dbReference>
<dbReference type="PROSITE" id="PS50297">
    <property type="entry name" value="ANK_REP_REGION"/>
    <property type="match status" value="2"/>
</dbReference>
<dbReference type="PRINTS" id="PR01415">
    <property type="entry name" value="ANKYRIN"/>
</dbReference>
<feature type="compositionally biased region" description="Polar residues" evidence="2">
    <location>
        <begin position="345"/>
        <end position="354"/>
    </location>
</feature>
<dbReference type="GO" id="GO:0060236">
    <property type="term" value="P:regulation of mitotic spindle organization"/>
    <property type="evidence" value="ECO:0007669"/>
    <property type="project" value="TreeGrafter"/>
</dbReference>
<dbReference type="InParanoid" id="A0A1X7VLI0"/>
<organism evidence="3">
    <name type="scientific">Amphimedon queenslandica</name>
    <name type="common">Sponge</name>
    <dbReference type="NCBI Taxonomy" id="400682"/>
    <lineage>
        <taxon>Eukaryota</taxon>
        <taxon>Metazoa</taxon>
        <taxon>Porifera</taxon>
        <taxon>Demospongiae</taxon>
        <taxon>Heteroscleromorpha</taxon>
        <taxon>Haplosclerida</taxon>
        <taxon>Niphatidae</taxon>
        <taxon>Amphimedon</taxon>
    </lineage>
</organism>
<protein>
    <submittedName>
        <fullName evidence="3">Uncharacterized protein</fullName>
    </submittedName>
</protein>
<dbReference type="InterPro" id="IPR036770">
    <property type="entry name" value="Ankyrin_rpt-contain_sf"/>
</dbReference>
<dbReference type="GO" id="GO:1902412">
    <property type="term" value="P:regulation of mitotic cytokinesis"/>
    <property type="evidence" value="ECO:0007669"/>
    <property type="project" value="InterPro"/>
</dbReference>
<dbReference type="PANTHER" id="PTHR24160">
    <property type="entry name" value="ANKYRIN REPEAT DOMAIN-CONTAINING PROTEIN 53"/>
    <property type="match status" value="1"/>
</dbReference>
<dbReference type="InterPro" id="IPR002110">
    <property type="entry name" value="Ankyrin_rpt"/>
</dbReference>
<dbReference type="Pfam" id="PF12796">
    <property type="entry name" value="Ank_2"/>
    <property type="match status" value="2"/>
</dbReference>
<feature type="region of interest" description="Disordered" evidence="2">
    <location>
        <begin position="438"/>
        <end position="462"/>
    </location>
</feature>
<evidence type="ECO:0000313" key="3">
    <source>
        <dbReference type="EnsemblMetazoa" id="Aqu2.1.40675_001"/>
    </source>
</evidence>
<feature type="region of interest" description="Disordered" evidence="2">
    <location>
        <begin position="563"/>
        <end position="636"/>
    </location>
</feature>
<dbReference type="OrthoDB" id="10254927at2759"/>
<evidence type="ECO:0000256" key="2">
    <source>
        <dbReference type="SAM" id="MobiDB-lite"/>
    </source>
</evidence>
<feature type="region of interest" description="Disordered" evidence="2">
    <location>
        <begin position="336"/>
        <end position="361"/>
    </location>
</feature>
<feature type="repeat" description="ANK" evidence="1">
    <location>
        <begin position="137"/>
        <end position="169"/>
    </location>
</feature>
<sequence length="653" mass="73192">MHMQQCHWVGLKSLQIHPHSNGKIIMEHEILLACNIGDLPWLKASVEESKKEINEIYNNEGLTPLHLAAYTRNIPILKYLISKELDINSSTLYTANTPLHLVLLSSSCSVDNEGQAIRDCVQLLLSQGAQCNKRNSNGQTVLHLAAKAGIVYIVRLLLDYEADFTLKDDRNQTPYDIACLYGNHECARLLRALHWAREKDIHAKRKLQSERETQRQKVLCKTIQNQLRKQEAENAYDEWLCRNNFSLPPPPPPPPRSTSCLSCETCSSITQLDSITQMDSLDTAVQSIHSSNEPKIAKIQISFNQAEHNTAPVGKPHKLYPYSNYPPKQYRCHTKTEGHVESRNQRPFSSASNRRPSKRVVSHVRIKSAPTRIAIGTEQMQSKSKSKMPHTRKIIHKATSVNGETYNDINGQTETMPSLIDTEKKEENVVVLTEEALKETTKDDANDEDGSSTSLDGLTFHDVGPENDLKSLASPVSNASGRGAASSINPVEFLRVLSELSSQRTHSRSHGKYKPSTSIKYDRRFSLGSIPEGEMVTNYNQVEGSLVFDDDFLHNLMPFAFDSSHFQGTEEPPSDHESPPHTPIERSAPSVKLAWDNSTPRTPDKSRVVSPANSIRKLSSKPLKKPLESSNRTPLKTSVCEFGGKISYTQNYK</sequence>
<evidence type="ECO:0000256" key="1">
    <source>
        <dbReference type="PROSITE-ProRule" id="PRU00023"/>
    </source>
</evidence>
<dbReference type="SUPFAM" id="SSF48403">
    <property type="entry name" value="Ankyrin repeat"/>
    <property type="match status" value="1"/>
</dbReference>
<keyword evidence="1" id="KW-0040">ANK repeat</keyword>
<reference evidence="3" key="1">
    <citation type="submission" date="2017-05" db="UniProtKB">
        <authorList>
            <consortium name="EnsemblMetazoa"/>
        </authorList>
    </citation>
    <scope>IDENTIFICATION</scope>
</reference>
<dbReference type="GO" id="GO:0007080">
    <property type="term" value="P:mitotic metaphase chromosome alignment"/>
    <property type="evidence" value="ECO:0007669"/>
    <property type="project" value="TreeGrafter"/>
</dbReference>
<dbReference type="Gene3D" id="1.25.40.20">
    <property type="entry name" value="Ankyrin repeat-containing domain"/>
    <property type="match status" value="1"/>
</dbReference>
<dbReference type="GO" id="GO:0031116">
    <property type="term" value="P:positive regulation of microtubule polymerization"/>
    <property type="evidence" value="ECO:0007669"/>
    <property type="project" value="TreeGrafter"/>
</dbReference>
<dbReference type="SMART" id="SM00248">
    <property type="entry name" value="ANK"/>
    <property type="match status" value="4"/>
</dbReference>
<feature type="repeat" description="ANK" evidence="1">
    <location>
        <begin position="60"/>
        <end position="92"/>
    </location>
</feature>